<dbReference type="InterPro" id="IPR009081">
    <property type="entry name" value="PP-bd_ACP"/>
</dbReference>
<feature type="region of interest" description="Disordered" evidence="5">
    <location>
        <begin position="603"/>
        <end position="627"/>
    </location>
</feature>
<dbReference type="CDD" id="cd19531">
    <property type="entry name" value="LCL_NRPS-like"/>
    <property type="match status" value="2"/>
</dbReference>
<dbReference type="GO" id="GO:0019752">
    <property type="term" value="P:carboxylic acid metabolic process"/>
    <property type="evidence" value="ECO:0007669"/>
    <property type="project" value="InterPro"/>
</dbReference>
<dbReference type="GO" id="GO:0030170">
    <property type="term" value="F:pyridoxal phosphate binding"/>
    <property type="evidence" value="ECO:0007669"/>
    <property type="project" value="InterPro"/>
</dbReference>
<reference evidence="8 9" key="1">
    <citation type="submission" date="2016-03" db="EMBL/GenBank/DDBJ databases">
        <title>Complete genome sequence of Pedobacter cryoconitis PAMC 27485.</title>
        <authorList>
            <person name="Lee J."/>
            <person name="Kim O.-S."/>
        </authorList>
    </citation>
    <scope>NUCLEOTIDE SEQUENCE [LARGE SCALE GENOMIC DNA]</scope>
    <source>
        <strain evidence="8 9">PAMC 27485</strain>
    </source>
</reference>
<dbReference type="SUPFAM" id="SSF53383">
    <property type="entry name" value="PLP-dependent transferases"/>
    <property type="match status" value="1"/>
</dbReference>
<accession>A0A127VCS8</accession>
<proteinExistence type="predicted"/>
<evidence type="ECO:0000256" key="6">
    <source>
        <dbReference type="SAM" id="Phobius"/>
    </source>
</evidence>
<keyword evidence="9" id="KW-1185">Reference proteome</keyword>
<name>A0A127VCS8_9SPHI</name>
<feature type="compositionally biased region" description="Low complexity" evidence="5">
    <location>
        <begin position="603"/>
        <end position="618"/>
    </location>
</feature>
<dbReference type="InterPro" id="IPR015421">
    <property type="entry name" value="PyrdxlP-dep_Trfase_major"/>
</dbReference>
<dbReference type="Pfam" id="PF00668">
    <property type="entry name" value="Condensation"/>
    <property type="match status" value="2"/>
</dbReference>
<dbReference type="InterPro" id="IPR045851">
    <property type="entry name" value="AMP-bd_C_sf"/>
</dbReference>
<evidence type="ECO:0000259" key="7">
    <source>
        <dbReference type="PROSITE" id="PS50075"/>
    </source>
</evidence>
<dbReference type="InterPro" id="IPR015424">
    <property type="entry name" value="PyrdxlP-dep_Trfase"/>
</dbReference>
<protein>
    <submittedName>
        <fullName evidence="8">Nonribosomal peptide synthetase</fullName>
    </submittedName>
</protein>
<dbReference type="Gene3D" id="3.40.640.10">
    <property type="entry name" value="Type I PLP-dependent aspartate aminotransferase-like (Major domain)"/>
    <property type="match status" value="1"/>
</dbReference>
<feature type="modified residue" description="N6-(pyridoxal phosphate)lysine" evidence="4">
    <location>
        <position position="1724"/>
    </location>
</feature>
<dbReference type="GO" id="GO:0005737">
    <property type="term" value="C:cytoplasm"/>
    <property type="evidence" value="ECO:0007669"/>
    <property type="project" value="TreeGrafter"/>
</dbReference>
<evidence type="ECO:0000256" key="5">
    <source>
        <dbReference type="SAM" id="MobiDB-lite"/>
    </source>
</evidence>
<feature type="domain" description="Carrier" evidence="7">
    <location>
        <begin position="524"/>
        <end position="599"/>
    </location>
</feature>
<dbReference type="Gene3D" id="1.10.1200.10">
    <property type="entry name" value="ACP-like"/>
    <property type="match status" value="2"/>
</dbReference>
<evidence type="ECO:0000256" key="1">
    <source>
        <dbReference type="ARBA" id="ARBA00001933"/>
    </source>
</evidence>
<keyword evidence="2 4" id="KW-0663">Pyridoxal phosphate</keyword>
<keyword evidence="3" id="KW-0456">Lyase</keyword>
<feature type="transmembrane region" description="Helical" evidence="6">
    <location>
        <begin position="59"/>
        <end position="85"/>
    </location>
</feature>
<dbReference type="GO" id="GO:0031177">
    <property type="term" value="F:phosphopantetheine binding"/>
    <property type="evidence" value="ECO:0007669"/>
    <property type="project" value="TreeGrafter"/>
</dbReference>
<keyword evidence="6" id="KW-1133">Transmembrane helix</keyword>
<evidence type="ECO:0000256" key="4">
    <source>
        <dbReference type="PIRSR" id="PIRSR602129-50"/>
    </source>
</evidence>
<dbReference type="Gene3D" id="2.30.38.10">
    <property type="entry name" value="Luciferase, Domain 3"/>
    <property type="match status" value="1"/>
</dbReference>
<dbReference type="Gene3D" id="3.90.1150.170">
    <property type="match status" value="1"/>
</dbReference>
<dbReference type="PANTHER" id="PTHR45527">
    <property type="entry name" value="NONRIBOSOMAL PEPTIDE SYNTHETASE"/>
    <property type="match status" value="1"/>
</dbReference>
<dbReference type="PROSITE" id="PS50075">
    <property type="entry name" value="CARRIER"/>
    <property type="match status" value="2"/>
</dbReference>
<evidence type="ECO:0000256" key="3">
    <source>
        <dbReference type="ARBA" id="ARBA00023239"/>
    </source>
</evidence>
<dbReference type="InterPro" id="IPR000873">
    <property type="entry name" value="AMP-dep_synth/lig_dom"/>
</dbReference>
<sequence length="2651" mass="301075">MNTTLNWVSPDILGTIKLKESDQLAISFLNQHITYKELNEKSNQLANFFLSKGIKKKEVIGVGMSLSIDYVIAMLAIMKAGAVFLPLQITGPAKRLEQILDIAKPVLILENNREKIIPNSLIFSTSAVRQTEEADIIPWYNFSRLLPELLIDGDDPVYIFFTSGSTGVPKAILGNHKSLAHFIIWESNTYQLNHQIRVGAMTPTTFDPSLRDILVPLFNGGILVIPNQENIDFSERLRWLIEEKINLIHIVPSVYEKIHDELELLGQHKNKIELSHIFFAGEPLYAERVSKWKVQLPESTLLINLYGPTETTLAKFHHQLTAQDLLKGGIIPLGKAISDTTMLLFDEKGQPVEAGTIGEIIIHTEFCSLGYLGEELNAGKFIDYAGGKAYKTGDLGKLNEEGNLEYHGRIDAQIKINGLRIEISEIESTLLKYQGVKKCAVLYTEYSKTALSAFIISDEQLIKEELRLFLKDYLPQPMIPAQFITLDNFPYNQNGKIDRVALAQLLTEQTGIPEQIITNEAVAEQFSELEQFIFEIWAEVLKKEKIGLHDNFFEIGGHSLNGLVIVSKVFKKLGIRFEITSFFNNPTISSFAAVISQLQMQNQDQQQGQNQQQNQHTQQNHDKKQAQTNEEIKLVPTQAFYQVSNAQKLMFLLNEITGNSSVYNIQGAYTIKGQLNYQILEESFKELISRHEALRTCFVKDDEGGFFQRILPVEAVDFKLGITQIHSAGAGHDFLQTAFSYAFDLTKDLLLRAGLIEKDGEYILYYCMHHIISDGWSLEVLISDLLHIYKGKLATPNNLLAPLKLQYKDYAAWDNQRNSELAAAEKYWLAQFSGNLPVLNFPLNFSRPAVQHYAGDSISIDIPQETVQGLRNSCKTQNATYFSGLLTVLYTLLYRYTGQKDIVLGSPVANRDNPELKNQIGLYVNTIAYRAAIKDDDSFNTLLHTIKNMVIEGNQHKNYPFEKLIENLDIARDLSLNPLFSVMVNFQTPQEIKSTADLPENLSIEKFDFPQIKSKFDFSFYFYDQQGHTKLMLIYNTGLFTREFMQDLLDNFLNLAKSLLVQPETNLSYIPYLSDKEKKKVLEVFNPTNSPKKAVQSLTRLFGQHVKHHSSNTAFINQDKTYSYGFVERLSNQFAHYLYQEYAVGKNDRLIVSLERNQWLPIAILGILKLNAVYIPVEPGAPKLFQERIIEEAGCKHVIDEVFLEKFIAVADHYAAEEPDAINYPAGESAAVNPKNDIITIIYTTGSTGKPKGVIIKNSNIVNRLEWMWSEYAFHPDEVCVLKTAISFVDHLWELFGPLLKGIPLVCLHNNDISDIPHLIGLLNKFKVTRIVLVPSLLKEILAYPEACRAQLSALTYWTSSGEDLPGILVQKFYEIFDSRKYKLLNIYGSTEVTADATCHDTSIDFKQNKTILALFNTDIDIPGLIENYDHADHIFAADQPDRILSGFKNIEFESVTSPEEYLKYLEQRLLPNIINISSNKYIGHMTGPLPNFSLSLSSLVNRLNQNLVKIETSLAATMIEIEVIKRFHQAVFNRSDAFYSGLSHKNEGIPGIFTNGGTLSNITALFYALNNCLAPHGSYQGYGNSGLIKGLLHYGYKDVVILGSRWCHYSVGKALKLFGLGKDSFREIIVDQGNEADIRKKVTQQILDLKAQNVLILSIIGVAGTTESGAVEPLNLLGELAKEQAIHYHVDAAFGGAYILSEKYSHLLDGINKADSVTLCAHKQLHVPVGSSFCLFADPGFVKNSENNTNYQARKNSYDLGKFTIEGTRNFNSLILHGLFSVFGKKGLAEVIDYNHELSRTFADLIHQNNAFELFESPKLNIVLYRYVPFSLRNKTVLTDQDLLLINDLNEQIQKTQFERGNSFVSYTLVRNYDRDSLQHVFFRTVFSNPNTTQKVLKEILQEQLDIAAELDHTLGINTEQQNYNSNFTVHTNTSIGKPIANVKVYILDDHLQLLPVGLEGIIYIGGENITDGYLGDEELTGDKFIENPFKPGEILFRTDDVGKWTVEGEIIYIGRRDFQYKVRGNRINTNSIEETIAQLSGIDQALVIFNDQKLTAFVSAATIPDLSVLRLMLKEILPAYMIPNEFVWIKDFPKLTNGKINRKALHAEIGTVLTENVARILPENDLEQQVYDLWKLIFNQKELSVRADFFAIGGHSLSLMKLIQYYHKAFHVQVKMQDLFLTTTIEGHAGLIRNLDKNPMAPIEKVAESDTYPVSDGQRRIWTLSQTADSSRAYHMSGAMTIHKALNTAKFNAAIREVIKRHESLRTNFIWTEKGEVRQIIRPDELLDFELEIINVADQTQEEIKDALIAFNNKPFKLADDLLLRIRLFQVATDHFIFSYCFHHIISDLRSMKIFARDLWNQYQYLNENLESTITPLKLQYKDYSAWLQKAKHRIQIPASVYYKELLSDFELLNLPADYQRPLLKTYTGNTYTYEIPAALCTLVRRKSLSYGVTPFTVLVAAINGLFYRYTQQEDILIGMVTEGRGHPDIDQQIGFFVNTLPLRTQLDPKKGFGHLCKEIQHLVLQNFNFQAYALDELIDELQVARDPSRSPLFDVVVTYENYEQELNFSEMEALNLEKKTAQFDITFGFVENKDFISSKIEFNTSLYAHSTIQRMATHLAEFLAAALAKEEDALYTLDYLTPEEKNYE</sequence>
<dbReference type="GO" id="GO:0043041">
    <property type="term" value="P:amino acid activation for nonribosomal peptide biosynthetic process"/>
    <property type="evidence" value="ECO:0007669"/>
    <property type="project" value="TreeGrafter"/>
</dbReference>
<dbReference type="InterPro" id="IPR036736">
    <property type="entry name" value="ACP-like_sf"/>
</dbReference>
<dbReference type="Gene3D" id="3.30.300.30">
    <property type="match status" value="2"/>
</dbReference>
<dbReference type="InterPro" id="IPR010071">
    <property type="entry name" value="AA_adenyl_dom"/>
</dbReference>
<organism evidence="8 9">
    <name type="scientific">Pedobacter cryoconitis</name>
    <dbReference type="NCBI Taxonomy" id="188932"/>
    <lineage>
        <taxon>Bacteria</taxon>
        <taxon>Pseudomonadati</taxon>
        <taxon>Bacteroidota</taxon>
        <taxon>Sphingobacteriia</taxon>
        <taxon>Sphingobacteriales</taxon>
        <taxon>Sphingobacteriaceae</taxon>
        <taxon>Pedobacter</taxon>
    </lineage>
</organism>
<feature type="domain" description="Carrier" evidence="7">
    <location>
        <begin position="2123"/>
        <end position="2198"/>
    </location>
</feature>
<dbReference type="PATRIC" id="fig|188932.3.peg.2323"/>
<dbReference type="GO" id="GO:0044550">
    <property type="term" value="P:secondary metabolite biosynthetic process"/>
    <property type="evidence" value="ECO:0007669"/>
    <property type="project" value="TreeGrafter"/>
</dbReference>
<evidence type="ECO:0000313" key="9">
    <source>
        <dbReference type="Proteomes" id="UP000071561"/>
    </source>
</evidence>
<dbReference type="Proteomes" id="UP000071561">
    <property type="component" value="Chromosome"/>
</dbReference>
<comment type="cofactor">
    <cofactor evidence="1 4">
        <name>pyridoxal 5'-phosphate</name>
        <dbReference type="ChEBI" id="CHEBI:597326"/>
    </cofactor>
</comment>
<dbReference type="GO" id="GO:0016830">
    <property type="term" value="F:carbon-carbon lyase activity"/>
    <property type="evidence" value="ECO:0007669"/>
    <property type="project" value="InterPro"/>
</dbReference>
<dbReference type="Pfam" id="PF00282">
    <property type="entry name" value="Pyridoxal_deC"/>
    <property type="match status" value="1"/>
</dbReference>
<dbReference type="InterPro" id="IPR001242">
    <property type="entry name" value="Condensation_dom"/>
</dbReference>
<evidence type="ECO:0000256" key="2">
    <source>
        <dbReference type="ARBA" id="ARBA00022898"/>
    </source>
</evidence>
<keyword evidence="6" id="KW-0472">Membrane</keyword>
<keyword evidence="6" id="KW-0812">Transmembrane</keyword>
<dbReference type="Gene3D" id="3.30.559.30">
    <property type="entry name" value="Nonribosomal peptide synthetase, condensation domain"/>
    <property type="match status" value="2"/>
</dbReference>
<dbReference type="PROSITE" id="PS00455">
    <property type="entry name" value="AMP_BINDING"/>
    <property type="match status" value="2"/>
</dbReference>
<dbReference type="InterPro" id="IPR002129">
    <property type="entry name" value="PyrdxlP-dep_de-COase"/>
</dbReference>
<dbReference type="SUPFAM" id="SSF47336">
    <property type="entry name" value="ACP-like"/>
    <property type="match status" value="2"/>
</dbReference>
<dbReference type="SUPFAM" id="SSF56801">
    <property type="entry name" value="Acetyl-CoA synthetase-like"/>
    <property type="match status" value="3"/>
</dbReference>
<dbReference type="PANTHER" id="PTHR45527:SF1">
    <property type="entry name" value="FATTY ACID SYNTHASE"/>
    <property type="match status" value="1"/>
</dbReference>
<dbReference type="Pfam" id="PF00501">
    <property type="entry name" value="AMP-binding"/>
    <property type="match status" value="2"/>
</dbReference>
<gene>
    <name evidence="8" type="ORF">AY601_2218</name>
</gene>
<dbReference type="EMBL" id="CP014504">
    <property type="protein sequence ID" value="AMP99115.1"/>
    <property type="molecule type" value="Genomic_DNA"/>
</dbReference>
<dbReference type="NCBIfam" id="TIGR01733">
    <property type="entry name" value="AA-adenyl-dom"/>
    <property type="match status" value="1"/>
</dbReference>
<dbReference type="SUPFAM" id="SSF52777">
    <property type="entry name" value="CoA-dependent acyltransferases"/>
    <property type="match status" value="4"/>
</dbReference>
<dbReference type="CDD" id="cd05930">
    <property type="entry name" value="A_NRPS"/>
    <property type="match status" value="1"/>
</dbReference>
<evidence type="ECO:0000313" key="8">
    <source>
        <dbReference type="EMBL" id="AMP99115.1"/>
    </source>
</evidence>
<dbReference type="RefSeq" id="WP_198163671.1">
    <property type="nucleotide sequence ID" value="NZ_CP014504.1"/>
</dbReference>
<dbReference type="Pfam" id="PF00550">
    <property type="entry name" value="PP-binding"/>
    <property type="match status" value="2"/>
</dbReference>
<dbReference type="KEGG" id="pcm:AY601_2218"/>
<dbReference type="InterPro" id="IPR042099">
    <property type="entry name" value="ANL_N_sf"/>
</dbReference>
<dbReference type="Gene3D" id="3.30.559.10">
    <property type="entry name" value="Chloramphenicol acetyltransferase-like domain"/>
    <property type="match status" value="2"/>
</dbReference>
<dbReference type="InterPro" id="IPR023213">
    <property type="entry name" value="CAT-like_dom_sf"/>
</dbReference>
<dbReference type="InterPro" id="IPR020845">
    <property type="entry name" value="AMP-binding_CS"/>
</dbReference>
<dbReference type="Gene3D" id="3.40.50.12780">
    <property type="entry name" value="N-terminal domain of ligase-like"/>
    <property type="match status" value="2"/>
</dbReference>